<evidence type="ECO:0000313" key="2">
    <source>
        <dbReference type="Proteomes" id="UP001239111"/>
    </source>
</evidence>
<accession>A0ACC2NC74</accession>
<evidence type="ECO:0000313" key="1">
    <source>
        <dbReference type="EMBL" id="KAJ8668373.1"/>
    </source>
</evidence>
<gene>
    <name evidence="1" type="ORF">QAD02_010036</name>
</gene>
<proteinExistence type="predicted"/>
<comment type="caution">
    <text evidence="1">The sequence shown here is derived from an EMBL/GenBank/DDBJ whole genome shotgun (WGS) entry which is preliminary data.</text>
</comment>
<sequence>MPQKIFDDGIVISGMAGRFPESENIEQLRQNLLNRVDMITNDDRRWKLEHPLIPKYVGKISHLEKFDARFFGAPDKPTNLTDPMGRMLLEHAYEAILDAGMNPRQLRGKKIGVFIGIGSSETEATMMWEKYEDDGRAACFSRSQYANRISYCFGFTGPSYGVDTACSSSMTAFEHAFRAIKSGLCDGAIVGGASICLLPQMNKWFNLTGVLSPDGQCKTWDEASDGFVRSESVCVVLLQKTKDARRIYATVINARSNCDGFKPEGNAHPSSKMQAELIKECYEECNLSPSCVKYVEAHGTGTKAGDASEIQSIDQNFCQNQERSEPLLIGSVKSNLGHTEAASGTVSMIKVMLGMESDVIFPNLHFNTPRSELTPITEGRIKVVTEAVPWESGYVGISSFGIGGSNGHVILKSHDKKKVNGGAPSDDLPRLVAVSGRTEAAVNLLLDDLQKKQIDVEYVKLLHDIHTHGINGHMFRGYVLLDQKTESKDQLRVVKPFDEGKKPIWFVFSGVGSQWPGMGEALLKLPMFAESVSKCDAILKEHGVDIYDILTNKEEATINNTLNLTVGITVMQIGLVDILYSLGIRPDNMIGHSLGENGCAYADGTLTLEQAVLAAYYRGLVLTETELIKGSMAAVGLGYNDLKSMCPEDCVVACHNSATSSTVSGPSESVEAFLLTLKEKDIFAKKVDTNNIPYHSRYIEPVGSKFLAFMKKLIPHPICRSDKWMSTSAPKEEWDSLQAQFSSAEYFMNNVLNPVLFEEVLELVPTDAIVIEIAPHGILQAILKRALNPPVSHISLTRRGHENPLKFFFQSIGDLYNLGVQPELAKLYPEVKYPVSRGTQSISPLVKWEHSSDWRVYKYDFRQNNSAGERFLPVSLREMEYSSLAGHVVDGRNLFPTTAFLKFVWETFAMMQDKHFSKTPVLFKDVRVLRGVNIPKDGEVLLRININIGTGRFEVTEGKIVVITGFIFDTTHPEARRFDHLPPNDDEEVLKTDDIYKRHKLNGCDYSGKFRSIKSCDITGMKGHITWHDDWIPFLDCILHLTIICTDIRQICVPNTFESIFIDPEIHPDLAELTGEDKDYPVYVDNSRNIITCGGAQVRGFEATFINPRKSPYVPFLEEYKFVPLLDMGEMETTDIIRTVSQIALENQSSTHLKIAEIMKESDKISTSDVMAHSFLQAYHDIPAAHAYVTIVSEREDFKEADGLGKCQIVDPKDMETLTDMSLIAGYGLLENDQSERLNLLISKLEPRGFLLTCEKLADQDFESKAEAHKLDVIVKKRSGDNVYVFFRRQVGMAEKYSVIRIDSQNFAWVDEMRTIMTELLKEKNFENSRVLFLGEGDSESGLLGLITCLSKEPGGSIVRGILIQDPKAEKFHLDSPFYMEHLEKDLTLSVLRENGVWGTYRHLPLPQEETKKVHHAIADQSFQADLSTLGWVEGPITNDFKSKDLVHVVYSSLNFRDIMLATGKLPKEFSDSDGVLRETHLGTEFSGYKSSGEKVMGIAKTTSFTNLLVADPIATIPIPRDWTLEDAATILTAYATAYYALYIRGNLQKGEKILIHAGSGAVGQAAIKLALYEDCEIFTTVGTLEKRTFIKENYPRIADDHIGNSRTIEFADMVLKQTENRGVDVVLNCLTEDKLKASVECLACGGRFLEIGKYDAYANNQIGLRMLLKDVSMHGVMLDRYIYESDENMKILLGYISKGIETGAVQPLVRSVFPKKDIEAAFRHMATAKHIGKVLVRIQDDEDPIDAPIEAIPRYNCIGDRSYIIVGGLGGIGLELVDWMTYRGAKNIVILSRSGVRYGYQRLKLNKWERNGIRIMIITDKDASNYEDCKFIIDAANQLGPVDGIFNLAAALKDGTWENQNAESFGLAFPCKAWATKNLDILSRTMCPLLRHFVIFSSATNGKGHIGVSNYGMANSVMEKICEKRASEGLPALAIQWGPVEDVGIISYIHETARNLVAEAGYVLQSISSMFKELDRIISQDRTIVSCLILSEKKSNIVMAATPVETILNIMGIKSLTGISLTTPLSEMGMDSLTAMEIKQALERFYGIFLNVQDLRTLTFKDIQKMSGDKLTNGAKTDSTSTKRSTDQEKNPIMSSLKDILLGTGSTDTGIRYELIQMNKVKGREVFLIPGIEGFSFKFSDLAEKLKTSATCLQLGFETDVSSIEDMSSQFLQHVHDRSRSKGKFVLIGYSFGALVAIELARSLGKMGLTGELLLIDGSPEYLKRMILMDADNLSDHELQDHILSYTSSLSSPEKHPQFAEALEGFKEWDDKIQAYSDIFPGASRGASMEFQKGLLQALYIRHKAALSYDVASMAKIRTPITLIKPSIHSIQMDKVDYGLSEVTEGKICILQADGDHSTMLEDIKIADVINKIAQSVLS</sequence>
<dbReference type="Proteomes" id="UP001239111">
    <property type="component" value="Chromosome 4"/>
</dbReference>
<reference evidence="1" key="1">
    <citation type="submission" date="2023-04" db="EMBL/GenBank/DDBJ databases">
        <title>A chromosome-level genome assembly of the parasitoid wasp Eretmocerus hayati.</title>
        <authorList>
            <person name="Zhong Y."/>
            <person name="Liu S."/>
            <person name="Liu Y."/>
        </authorList>
    </citation>
    <scope>NUCLEOTIDE SEQUENCE</scope>
    <source>
        <strain evidence="1">ZJU_SS_LIU_2023</strain>
    </source>
</reference>
<organism evidence="1 2">
    <name type="scientific">Eretmocerus hayati</name>
    <dbReference type="NCBI Taxonomy" id="131215"/>
    <lineage>
        <taxon>Eukaryota</taxon>
        <taxon>Metazoa</taxon>
        <taxon>Ecdysozoa</taxon>
        <taxon>Arthropoda</taxon>
        <taxon>Hexapoda</taxon>
        <taxon>Insecta</taxon>
        <taxon>Pterygota</taxon>
        <taxon>Neoptera</taxon>
        <taxon>Endopterygota</taxon>
        <taxon>Hymenoptera</taxon>
        <taxon>Apocrita</taxon>
        <taxon>Proctotrupomorpha</taxon>
        <taxon>Chalcidoidea</taxon>
        <taxon>Aphelinidae</taxon>
        <taxon>Aphelininae</taxon>
        <taxon>Eretmocerus</taxon>
    </lineage>
</organism>
<protein>
    <submittedName>
        <fullName evidence="1">Uncharacterized protein</fullName>
    </submittedName>
</protein>
<keyword evidence="2" id="KW-1185">Reference proteome</keyword>
<name>A0ACC2NC74_9HYME</name>
<dbReference type="EMBL" id="CM056744">
    <property type="protein sequence ID" value="KAJ8668373.1"/>
    <property type="molecule type" value="Genomic_DNA"/>
</dbReference>